<reference evidence="2" key="1">
    <citation type="journal article" date="2015" name="Nature">
        <title>Complex archaea that bridge the gap between prokaryotes and eukaryotes.</title>
        <authorList>
            <person name="Spang A."/>
            <person name="Saw J.H."/>
            <person name="Jorgensen S.L."/>
            <person name="Zaremba-Niedzwiedzka K."/>
            <person name="Martijn J."/>
            <person name="Lind A.E."/>
            <person name="van Eijk R."/>
            <person name="Schleper C."/>
            <person name="Guy L."/>
            <person name="Ettema T.J."/>
        </authorList>
    </citation>
    <scope>NUCLEOTIDE SEQUENCE</scope>
</reference>
<name>A0A0F9T5B0_9ZZZZ</name>
<comment type="caution">
    <text evidence="2">The sequence shown here is derived from an EMBL/GenBank/DDBJ whole genome shotgun (WGS) entry which is preliminary data.</text>
</comment>
<evidence type="ECO:0000256" key="1">
    <source>
        <dbReference type="SAM" id="Coils"/>
    </source>
</evidence>
<dbReference type="AlphaFoldDB" id="A0A0F9T5B0"/>
<proteinExistence type="predicted"/>
<sequence>MPPIPRHRRQVTKPATVGQAPLPLDIADTGAEAIGQGLQRLGAGVTNIGITLKQAAQKRQDIADMTERINATSLMNASGRNIQTKIETEPDYTKWDGFREEEFKALQNSISGNNLMSDKEKSLSMARLEAKNTEWISQLNLQQARTIVDTGQKTILAGLEMAYSTGSKSDQAIAEDAWNLMWPELFPNKVLAKEAHDDAVARGKRQFNNANVEHFRNLASANPELTISVLEDERADRKDDRGVISEEALSNEDITDIISHANTVAEIGKARAKEVKRDLINTTTSKAIGDFFKGTLSLTELQRQHDAGLIRDTDFKSMMKDLQRVAPEKSDPFSVGKVRRQTLDLAAGAIDRQQADQVLLREYSKLDLEDRESAIVGIEEAYSKSIATAVKNAYADGRSLMSRRFVGVRSEEDLLDFLRASGLSEEDKRNINRQFMAEVNNRDLYERAVDERVREMRAKKDVSANDIAKESLAILLQYQRRLKLTLDELEQTVKEEQARVILTPTTVPIPTLPPVDNLSAEDARAELKRIRKRKEQLRLKE</sequence>
<accession>A0A0F9T5B0</accession>
<evidence type="ECO:0000313" key="2">
    <source>
        <dbReference type="EMBL" id="KKN70117.1"/>
    </source>
</evidence>
<gene>
    <name evidence="2" type="ORF">LCGC14_0434420</name>
</gene>
<keyword evidence="1" id="KW-0175">Coiled coil</keyword>
<dbReference type="EMBL" id="LAZR01000411">
    <property type="protein sequence ID" value="KKN70117.1"/>
    <property type="molecule type" value="Genomic_DNA"/>
</dbReference>
<feature type="coiled-coil region" evidence="1">
    <location>
        <begin position="475"/>
        <end position="540"/>
    </location>
</feature>
<organism evidence="2">
    <name type="scientific">marine sediment metagenome</name>
    <dbReference type="NCBI Taxonomy" id="412755"/>
    <lineage>
        <taxon>unclassified sequences</taxon>
        <taxon>metagenomes</taxon>
        <taxon>ecological metagenomes</taxon>
    </lineage>
</organism>
<protein>
    <submittedName>
        <fullName evidence="2">Uncharacterized protein</fullName>
    </submittedName>
</protein>